<keyword evidence="1" id="KW-0378">Hydrolase</keyword>
<dbReference type="CDD" id="cd01838">
    <property type="entry name" value="Isoamyl_acetate_hydrolase_like"/>
    <property type="match status" value="1"/>
</dbReference>
<dbReference type="InterPro" id="IPR045136">
    <property type="entry name" value="Iah1-like"/>
</dbReference>
<reference evidence="4 5" key="1">
    <citation type="submission" date="2024-09" db="EMBL/GenBank/DDBJ databases">
        <title>Genome sequencing and assembly of Phytophthora oleae, isolate VK10A, causative agent of rot of olive drupes.</title>
        <authorList>
            <person name="Conti Taguali S."/>
            <person name="Riolo M."/>
            <person name="La Spada F."/>
            <person name="Cacciola S.O."/>
            <person name="Dionisio G."/>
        </authorList>
    </citation>
    <scope>NUCLEOTIDE SEQUENCE [LARGE SCALE GENOMIC DNA]</scope>
    <source>
        <strain evidence="4 5">VK10A</strain>
    </source>
</reference>
<sequence length="341" mass="37625">MQHWQAEFLYYRACTPSPSMCVDADVEVRRRFCDAWSSGTLPVSSPAIFCRAPKPLTIEFTATMVRSLRSKCFLLVLLGAAAVVACLIIALADSKPNNTRPVVLLTGDSHTQKGTNPAESGWVALLENRYVMTTDVVTRGVPGYNTKWFVKYVAPTIEREIQKDIYSTPSLITIWLGSNDAALANGTSSTTHVPIEDYKANLKKIVSHFWMAAPTAQILLITPPHVNDTARAELSAEKNGTIDRTNAMAKEYARACVETAEEVDVPVLDLNTFFNEMPETTRNGLLQSDGLHLNALGNILVDEQLRNKIDGEFTSLEDSLGVWQFPAASHYAEKDPWTADS</sequence>
<protein>
    <recommendedName>
        <fullName evidence="3">SGNH hydrolase-type esterase domain-containing protein</fullName>
    </recommendedName>
</protein>
<keyword evidence="2" id="KW-0472">Membrane</keyword>
<keyword evidence="2" id="KW-1133">Transmembrane helix</keyword>
<name>A0ABD3FSN8_9STRA</name>
<dbReference type="SUPFAM" id="SSF52266">
    <property type="entry name" value="SGNH hydrolase"/>
    <property type="match status" value="1"/>
</dbReference>
<evidence type="ECO:0000259" key="3">
    <source>
        <dbReference type="Pfam" id="PF13472"/>
    </source>
</evidence>
<accession>A0ABD3FSN8</accession>
<evidence type="ECO:0000256" key="2">
    <source>
        <dbReference type="SAM" id="Phobius"/>
    </source>
</evidence>
<dbReference type="FunFam" id="3.40.50.1110:FF:000002">
    <property type="entry name" value="isoamyl acetate-hydrolyzing esterase 1 homolog"/>
    <property type="match status" value="1"/>
</dbReference>
<comment type="caution">
    <text evidence="4">The sequence shown here is derived from an EMBL/GenBank/DDBJ whole genome shotgun (WGS) entry which is preliminary data.</text>
</comment>
<proteinExistence type="predicted"/>
<evidence type="ECO:0000313" key="4">
    <source>
        <dbReference type="EMBL" id="KAL3669758.1"/>
    </source>
</evidence>
<dbReference type="EMBL" id="JBIMZQ010000008">
    <property type="protein sequence ID" value="KAL3669758.1"/>
    <property type="molecule type" value="Genomic_DNA"/>
</dbReference>
<dbReference type="PANTHER" id="PTHR14209:SF19">
    <property type="entry name" value="ISOAMYL ACETATE-HYDROLYZING ESTERASE 1 HOMOLOG"/>
    <property type="match status" value="1"/>
</dbReference>
<dbReference type="AlphaFoldDB" id="A0ABD3FSN8"/>
<dbReference type="Gene3D" id="3.40.50.1110">
    <property type="entry name" value="SGNH hydrolase"/>
    <property type="match status" value="1"/>
</dbReference>
<dbReference type="Pfam" id="PF13472">
    <property type="entry name" value="Lipase_GDSL_2"/>
    <property type="match status" value="1"/>
</dbReference>
<feature type="domain" description="SGNH hydrolase-type esterase" evidence="3">
    <location>
        <begin position="107"/>
        <end position="298"/>
    </location>
</feature>
<dbReference type="Proteomes" id="UP001632037">
    <property type="component" value="Unassembled WGS sequence"/>
</dbReference>
<dbReference type="GO" id="GO:0016787">
    <property type="term" value="F:hydrolase activity"/>
    <property type="evidence" value="ECO:0007669"/>
    <property type="project" value="UniProtKB-KW"/>
</dbReference>
<keyword evidence="2" id="KW-0812">Transmembrane</keyword>
<feature type="transmembrane region" description="Helical" evidence="2">
    <location>
        <begin position="72"/>
        <end position="92"/>
    </location>
</feature>
<evidence type="ECO:0000313" key="5">
    <source>
        <dbReference type="Proteomes" id="UP001632037"/>
    </source>
</evidence>
<dbReference type="PANTHER" id="PTHR14209">
    <property type="entry name" value="ISOAMYL ACETATE-HYDROLYZING ESTERASE 1"/>
    <property type="match status" value="1"/>
</dbReference>
<organism evidence="4 5">
    <name type="scientific">Phytophthora oleae</name>
    <dbReference type="NCBI Taxonomy" id="2107226"/>
    <lineage>
        <taxon>Eukaryota</taxon>
        <taxon>Sar</taxon>
        <taxon>Stramenopiles</taxon>
        <taxon>Oomycota</taxon>
        <taxon>Peronosporomycetes</taxon>
        <taxon>Peronosporales</taxon>
        <taxon>Peronosporaceae</taxon>
        <taxon>Phytophthora</taxon>
    </lineage>
</organism>
<gene>
    <name evidence="4" type="ORF">V7S43_005139</name>
</gene>
<evidence type="ECO:0000256" key="1">
    <source>
        <dbReference type="ARBA" id="ARBA00022801"/>
    </source>
</evidence>
<dbReference type="InterPro" id="IPR036514">
    <property type="entry name" value="SGNH_hydro_sf"/>
</dbReference>
<keyword evidence="5" id="KW-1185">Reference proteome</keyword>
<dbReference type="InterPro" id="IPR013830">
    <property type="entry name" value="SGNH_hydro"/>
</dbReference>